<evidence type="ECO:0000313" key="16">
    <source>
        <dbReference type="EMBL" id="KAK3084818.1"/>
    </source>
</evidence>
<keyword evidence="3" id="KW-0808">Transferase</keyword>
<protein>
    <recommendedName>
        <fullName evidence="1">RNA-directed DNA polymerase</fullName>
        <ecNumber evidence="1">2.7.7.49</ecNumber>
    </recommendedName>
</protein>
<evidence type="ECO:0000256" key="4">
    <source>
        <dbReference type="ARBA" id="ARBA00022695"/>
    </source>
</evidence>
<dbReference type="FunFam" id="3.30.70.270:FF:000020">
    <property type="entry name" value="Transposon Tf2-6 polyprotein-like Protein"/>
    <property type="match status" value="1"/>
</dbReference>
<keyword evidence="10" id="KW-0862">Zinc</keyword>
<dbReference type="SUPFAM" id="SSF53098">
    <property type="entry name" value="Ribonuclease H-like"/>
    <property type="match status" value="1"/>
</dbReference>
<dbReference type="FunFam" id="3.30.420.10:FF:000032">
    <property type="entry name" value="Retrovirus-related Pol polyprotein from transposon 297-like Protein"/>
    <property type="match status" value="1"/>
</dbReference>
<dbReference type="FunFam" id="3.10.10.10:FF:000007">
    <property type="entry name" value="Retrovirus-related Pol polyprotein from transposon 17.6-like Protein"/>
    <property type="match status" value="1"/>
</dbReference>
<comment type="caution">
    <text evidence="16">The sequence shown here is derived from an EMBL/GenBank/DDBJ whole genome shotgun (WGS) entry which is preliminary data.</text>
</comment>
<dbReference type="InterPro" id="IPR000477">
    <property type="entry name" value="RT_dom"/>
</dbReference>
<dbReference type="PROSITE" id="PS01359">
    <property type="entry name" value="ZF_PHD_1"/>
    <property type="match status" value="1"/>
</dbReference>
<organism evidence="16 17">
    <name type="scientific">Pinctada imbricata</name>
    <name type="common">Atlantic pearl-oyster</name>
    <name type="synonym">Pinctada martensii</name>
    <dbReference type="NCBI Taxonomy" id="66713"/>
    <lineage>
        <taxon>Eukaryota</taxon>
        <taxon>Metazoa</taxon>
        <taxon>Spiralia</taxon>
        <taxon>Lophotrochozoa</taxon>
        <taxon>Mollusca</taxon>
        <taxon>Bivalvia</taxon>
        <taxon>Autobranchia</taxon>
        <taxon>Pteriomorphia</taxon>
        <taxon>Pterioida</taxon>
        <taxon>Pterioidea</taxon>
        <taxon>Pteriidae</taxon>
        <taxon>Pinctada</taxon>
    </lineage>
</organism>
<keyword evidence="6" id="KW-0479">Metal-binding</keyword>
<dbReference type="PANTHER" id="PTHR37984:SF5">
    <property type="entry name" value="PROTEIN NYNRIN-LIKE"/>
    <property type="match status" value="1"/>
</dbReference>
<dbReference type="GO" id="GO:0003964">
    <property type="term" value="F:RNA-directed DNA polymerase activity"/>
    <property type="evidence" value="ECO:0007669"/>
    <property type="project" value="UniProtKB-KW"/>
</dbReference>
<evidence type="ECO:0000256" key="3">
    <source>
        <dbReference type="ARBA" id="ARBA00022679"/>
    </source>
</evidence>
<dbReference type="InterPro" id="IPR011011">
    <property type="entry name" value="Znf_FYVE_PHD"/>
</dbReference>
<dbReference type="InterPro" id="IPR012337">
    <property type="entry name" value="RNaseH-like_sf"/>
</dbReference>
<dbReference type="GO" id="GO:0008270">
    <property type="term" value="F:zinc ion binding"/>
    <property type="evidence" value="ECO:0007669"/>
    <property type="project" value="UniProtKB-KW"/>
</dbReference>
<dbReference type="FunFam" id="3.10.20.370:FF:000001">
    <property type="entry name" value="Retrovirus-related Pol polyprotein from transposon 17.6-like protein"/>
    <property type="match status" value="1"/>
</dbReference>
<dbReference type="EC" id="2.7.7.49" evidence="1"/>
<dbReference type="InterPro" id="IPR041373">
    <property type="entry name" value="RT_RNaseH"/>
</dbReference>
<dbReference type="CDD" id="cd01647">
    <property type="entry name" value="RT_LTR"/>
    <property type="match status" value="1"/>
</dbReference>
<dbReference type="Gene3D" id="3.30.70.270">
    <property type="match status" value="2"/>
</dbReference>
<evidence type="ECO:0000259" key="15">
    <source>
        <dbReference type="PROSITE" id="PS50994"/>
    </source>
</evidence>
<keyword evidence="2" id="KW-0645">Protease</keyword>
<evidence type="ECO:0000256" key="1">
    <source>
        <dbReference type="ARBA" id="ARBA00012493"/>
    </source>
</evidence>
<dbReference type="InterPro" id="IPR021109">
    <property type="entry name" value="Peptidase_aspartic_dom_sf"/>
</dbReference>
<dbReference type="Gene3D" id="3.10.10.10">
    <property type="entry name" value="HIV Type 1 Reverse Transcriptase, subunit A, domain 1"/>
    <property type="match status" value="1"/>
</dbReference>
<dbReference type="InterPro" id="IPR043502">
    <property type="entry name" value="DNA/RNA_pol_sf"/>
</dbReference>
<dbReference type="InterPro" id="IPR013083">
    <property type="entry name" value="Znf_RING/FYVE/PHD"/>
</dbReference>
<dbReference type="Pfam" id="PF00665">
    <property type="entry name" value="rve"/>
    <property type="match status" value="1"/>
</dbReference>
<keyword evidence="9" id="KW-0378">Hydrolase</keyword>
<dbReference type="PROSITE" id="PS50878">
    <property type="entry name" value="RT_POL"/>
    <property type="match status" value="1"/>
</dbReference>
<dbReference type="AlphaFoldDB" id="A0AA89BW65"/>
<keyword evidence="5" id="KW-0540">Nuclease</keyword>
<dbReference type="CDD" id="cd09274">
    <property type="entry name" value="RNase_HI_RT_Ty3"/>
    <property type="match status" value="1"/>
</dbReference>
<dbReference type="SMART" id="SM00249">
    <property type="entry name" value="PHD"/>
    <property type="match status" value="1"/>
</dbReference>
<dbReference type="PROSITE" id="PS50016">
    <property type="entry name" value="ZF_PHD_2"/>
    <property type="match status" value="1"/>
</dbReference>
<dbReference type="InterPro" id="IPR019787">
    <property type="entry name" value="Znf_PHD-finger"/>
</dbReference>
<evidence type="ECO:0000256" key="12">
    <source>
        <dbReference type="PROSITE-ProRule" id="PRU00146"/>
    </source>
</evidence>
<dbReference type="Gene3D" id="2.40.70.10">
    <property type="entry name" value="Acid Proteases"/>
    <property type="match status" value="1"/>
</dbReference>
<dbReference type="Gene3D" id="3.30.420.10">
    <property type="entry name" value="Ribonuclease H-like superfamily/Ribonuclease H"/>
    <property type="match status" value="1"/>
</dbReference>
<dbReference type="InterPro" id="IPR043128">
    <property type="entry name" value="Rev_trsase/Diguanyl_cyclase"/>
</dbReference>
<keyword evidence="8 12" id="KW-0863">Zinc-finger</keyword>
<keyword evidence="4" id="KW-0548">Nucleotidyltransferase</keyword>
<dbReference type="SUPFAM" id="SSF57903">
    <property type="entry name" value="FYVE/PHD zinc finger"/>
    <property type="match status" value="1"/>
</dbReference>
<sequence>MKGYLLEPVQFDVNGLVFKEAMYVAPLEDDMLIGLDFMSKHQVMVDLKESQICIQDHVVSFVNKMGDSAKAVTKTKVRLLKRSQIPPHTAVRIPCYTDQPLKASNYLIESDVKTVLVPRICTSGTGTPLMLFVNLSDSKVTLFKNQKVGFAYEVDEIVPNLSDDQDNLVVSQVKHSMEIQEIPEHLKDLYQNSCSELNENQQGLLKNLLIDFADIFSSHEFDLGNFTAIEHSIDTGNSRPIKQRFRRTPTCFAGEEEKHLEKMLKADVVEPSISEWASSPVLVRKRDGSVRWCVDYRALNKVTKKDVFPLPLVEECIDTLSGNVWFSKLDATWGYWQIKVKDEDKCKTAFTTKYGLYQFKRMSFGLTNAPSTFSRVMNLVLRGLHWKTVLAFLDDVLVLGRDFSDHLNNLAEVFLRFRQYGIKLKAKKCDLFRQEVEYLGRTVGCEGMKISKHFLETMEKWSTPKCTKDVERFCGFANYHRNFIKDFAEISVPLYNLTGKNKFCWEQEHQEAFERLRNAVCSAPVLTIPTKNDRFILDTDSSDFAIGAELLQIQNGEEKCISYCSFSLTPEQRKYCTTRKELLAVVRFTRYFRHYLLGRNFDVRTDHSSLQWLMNFKNPTGQLARWLEELSQYWMSIHHRPGKIHTNADALSRLPEPHDNTCSEYMYLHGVQVDQLPCGGCSYCKKRHDEWSTFIESVDEAVPLSRNTYNVQVSMVQQQRSWVKGYSWEEVKNYQKQDKDLKFVLQWLETKQSPAENELFLSSPAAKHYWNNKEMFFLSDSGVLWWQDTETNSSDLLVVPSSFKEEIISLSHDLPATGHQGQERTINRCKLRFYWYCMAKDVRNFVVSCPICNRNKKPNRKAKCKMTSYHAGSPVERVHLDILGPFEVTKNGNSYVLMMVDQFTKWVECIPLPTQTAEDTAVAAVNHFFSRFGYPFQIFTDRGTNFESKLFKQMCQTLGIHKARTTAFRPSANGQVERFNRTLMDAVRCFASRSPKLWDEFIPQLAGALRSAVNRSTGFTPNMLMLGREVNMPVDLIFPGPEPVDSVDYERYLAELLTHTQTAHEIARDNLKLTQSIFKRDYDLKTHMTSYQKGDAFYVLDTSVPKGKTAKLRPQWRGPGLVVRKLTDFLFVVLLRRKLQTINHDRMKRCRDRNLPAWLLRKRDDLYSGKEIGESTNEMVKDNLYCLCRGPDDGRFMIQCDECREWFHGECVHVTEIQAGLIDVYLCPGCNC</sequence>
<dbReference type="InterPro" id="IPR001965">
    <property type="entry name" value="Znf_PHD"/>
</dbReference>
<evidence type="ECO:0000256" key="10">
    <source>
        <dbReference type="ARBA" id="ARBA00022833"/>
    </source>
</evidence>
<proteinExistence type="predicted"/>
<dbReference type="GO" id="GO:0003676">
    <property type="term" value="F:nucleic acid binding"/>
    <property type="evidence" value="ECO:0007669"/>
    <property type="project" value="InterPro"/>
</dbReference>
<feature type="domain" description="Reverse transcriptase" evidence="14">
    <location>
        <begin position="264"/>
        <end position="443"/>
    </location>
</feature>
<dbReference type="EMBL" id="VSWD01000013">
    <property type="protein sequence ID" value="KAK3084818.1"/>
    <property type="molecule type" value="Genomic_DNA"/>
</dbReference>
<gene>
    <name evidence="16" type="ORF">FSP39_019521</name>
</gene>
<feature type="domain" description="Integrase catalytic" evidence="15">
    <location>
        <begin position="870"/>
        <end position="1029"/>
    </location>
</feature>
<dbReference type="GO" id="GO:0004519">
    <property type="term" value="F:endonuclease activity"/>
    <property type="evidence" value="ECO:0007669"/>
    <property type="project" value="UniProtKB-KW"/>
</dbReference>
<evidence type="ECO:0000256" key="5">
    <source>
        <dbReference type="ARBA" id="ARBA00022722"/>
    </source>
</evidence>
<dbReference type="InterPro" id="IPR036397">
    <property type="entry name" value="RNaseH_sf"/>
</dbReference>
<evidence type="ECO:0000256" key="11">
    <source>
        <dbReference type="ARBA" id="ARBA00022918"/>
    </source>
</evidence>
<dbReference type="Pfam" id="PF00628">
    <property type="entry name" value="PHD"/>
    <property type="match status" value="1"/>
</dbReference>
<dbReference type="GO" id="GO:0006508">
    <property type="term" value="P:proteolysis"/>
    <property type="evidence" value="ECO:0007669"/>
    <property type="project" value="UniProtKB-KW"/>
</dbReference>
<evidence type="ECO:0000259" key="13">
    <source>
        <dbReference type="PROSITE" id="PS50016"/>
    </source>
</evidence>
<dbReference type="Gene3D" id="3.30.40.10">
    <property type="entry name" value="Zinc/RING finger domain, C3HC4 (zinc finger)"/>
    <property type="match status" value="1"/>
</dbReference>
<dbReference type="Proteomes" id="UP001186944">
    <property type="component" value="Unassembled WGS sequence"/>
</dbReference>
<dbReference type="GO" id="GO:0008233">
    <property type="term" value="F:peptidase activity"/>
    <property type="evidence" value="ECO:0007669"/>
    <property type="project" value="UniProtKB-KW"/>
</dbReference>
<accession>A0AA89BW65</accession>
<dbReference type="Pfam" id="PF17921">
    <property type="entry name" value="Integrase_H2C2"/>
    <property type="match status" value="1"/>
</dbReference>
<dbReference type="SUPFAM" id="SSF56672">
    <property type="entry name" value="DNA/RNA polymerases"/>
    <property type="match status" value="1"/>
</dbReference>
<evidence type="ECO:0000259" key="14">
    <source>
        <dbReference type="PROSITE" id="PS50878"/>
    </source>
</evidence>
<dbReference type="Gene3D" id="1.10.340.70">
    <property type="match status" value="1"/>
</dbReference>
<evidence type="ECO:0000256" key="2">
    <source>
        <dbReference type="ARBA" id="ARBA00022670"/>
    </source>
</evidence>
<name>A0AA89BW65_PINIB</name>
<dbReference type="InterPro" id="IPR019786">
    <property type="entry name" value="Zinc_finger_PHD-type_CS"/>
</dbReference>
<dbReference type="InterPro" id="IPR050951">
    <property type="entry name" value="Retrovirus_Pol_polyprotein"/>
</dbReference>
<reference evidence="16" key="1">
    <citation type="submission" date="2019-08" db="EMBL/GenBank/DDBJ databases">
        <title>The improved chromosome-level genome for the pearl oyster Pinctada fucata martensii using PacBio sequencing and Hi-C.</title>
        <authorList>
            <person name="Zheng Z."/>
        </authorList>
    </citation>
    <scope>NUCLEOTIDE SEQUENCE</scope>
    <source>
        <strain evidence="16">ZZ-2019</strain>
        <tissue evidence="16">Adductor muscle</tissue>
    </source>
</reference>
<evidence type="ECO:0000256" key="6">
    <source>
        <dbReference type="ARBA" id="ARBA00022723"/>
    </source>
</evidence>
<evidence type="ECO:0000313" key="17">
    <source>
        <dbReference type="Proteomes" id="UP001186944"/>
    </source>
</evidence>
<dbReference type="PROSITE" id="PS50994">
    <property type="entry name" value="INTEGRASE"/>
    <property type="match status" value="1"/>
</dbReference>
<evidence type="ECO:0000256" key="9">
    <source>
        <dbReference type="ARBA" id="ARBA00022801"/>
    </source>
</evidence>
<keyword evidence="17" id="KW-1185">Reference proteome</keyword>
<evidence type="ECO:0000256" key="7">
    <source>
        <dbReference type="ARBA" id="ARBA00022759"/>
    </source>
</evidence>
<evidence type="ECO:0000256" key="8">
    <source>
        <dbReference type="ARBA" id="ARBA00022771"/>
    </source>
</evidence>
<dbReference type="PANTHER" id="PTHR37984">
    <property type="entry name" value="PROTEIN CBG26694"/>
    <property type="match status" value="1"/>
</dbReference>
<dbReference type="InterPro" id="IPR041588">
    <property type="entry name" value="Integrase_H2C2"/>
</dbReference>
<dbReference type="GO" id="GO:0015074">
    <property type="term" value="P:DNA integration"/>
    <property type="evidence" value="ECO:0007669"/>
    <property type="project" value="InterPro"/>
</dbReference>
<feature type="domain" description="PHD-type" evidence="13">
    <location>
        <begin position="1183"/>
        <end position="1232"/>
    </location>
</feature>
<dbReference type="FunFam" id="1.10.340.70:FF:000001">
    <property type="entry name" value="Retrovirus-related Pol polyprotein from transposon gypsy-like Protein"/>
    <property type="match status" value="1"/>
</dbReference>
<dbReference type="Pfam" id="PF17917">
    <property type="entry name" value="RT_RNaseH"/>
    <property type="match status" value="1"/>
</dbReference>
<dbReference type="InterPro" id="IPR001584">
    <property type="entry name" value="Integrase_cat-core"/>
</dbReference>
<dbReference type="Pfam" id="PF00078">
    <property type="entry name" value="RVT_1"/>
    <property type="match status" value="1"/>
</dbReference>
<keyword evidence="7" id="KW-0255">Endonuclease</keyword>
<keyword evidence="11" id="KW-0695">RNA-directed DNA polymerase</keyword>